<feature type="compositionally biased region" description="Low complexity" evidence="1">
    <location>
        <begin position="145"/>
        <end position="160"/>
    </location>
</feature>
<evidence type="ECO:0000256" key="1">
    <source>
        <dbReference type="SAM" id="MobiDB-lite"/>
    </source>
</evidence>
<dbReference type="Proteomes" id="UP001311232">
    <property type="component" value="Unassembled WGS sequence"/>
</dbReference>
<name>A0AAV9S7L9_9TELE</name>
<reference evidence="2 3" key="1">
    <citation type="submission" date="2021-06" db="EMBL/GenBank/DDBJ databases">
        <authorList>
            <person name="Palmer J.M."/>
        </authorList>
    </citation>
    <scope>NUCLEOTIDE SEQUENCE [LARGE SCALE GENOMIC DNA]</scope>
    <source>
        <strain evidence="2 3">MEX-2019</strain>
        <tissue evidence="2">Muscle</tissue>
    </source>
</reference>
<dbReference type="AlphaFoldDB" id="A0AAV9S7L9"/>
<feature type="non-terminal residue" evidence="2">
    <location>
        <position position="235"/>
    </location>
</feature>
<keyword evidence="3" id="KW-1185">Reference proteome</keyword>
<dbReference type="EMBL" id="JAHHUM010000776">
    <property type="protein sequence ID" value="KAK5617227.1"/>
    <property type="molecule type" value="Genomic_DNA"/>
</dbReference>
<accession>A0AAV9S7L9</accession>
<evidence type="ECO:0000313" key="2">
    <source>
        <dbReference type="EMBL" id="KAK5617227.1"/>
    </source>
</evidence>
<sequence length="235" mass="24589">MNLLTFLYETDFQLSSSSGNGREEKKGSPASFSLSRYAPPMRLPMRHAGNGNESLFSTGFIIPGDSRAATSVELRMSNCLTKMDDPNTTLVPKAFQGFKERLVLVLASGPVSSAPAYEGPIDSAPAYEGPIDSAPASEGLPLPVPASRSSSSPAAKVSTPLQASLSSPSLPLPPAQVFVDVPAAGCPGSYISATLLVFVDVATGSRQGLYVADPGSRLNFVPARDNLLVARLNFV</sequence>
<feature type="region of interest" description="Disordered" evidence="1">
    <location>
        <begin position="14"/>
        <end position="35"/>
    </location>
</feature>
<feature type="region of interest" description="Disordered" evidence="1">
    <location>
        <begin position="124"/>
        <end position="160"/>
    </location>
</feature>
<comment type="caution">
    <text evidence="2">The sequence shown here is derived from an EMBL/GenBank/DDBJ whole genome shotgun (WGS) entry which is preliminary data.</text>
</comment>
<evidence type="ECO:0000313" key="3">
    <source>
        <dbReference type="Proteomes" id="UP001311232"/>
    </source>
</evidence>
<organism evidence="2 3">
    <name type="scientific">Crenichthys baileyi</name>
    <name type="common">White River springfish</name>
    <dbReference type="NCBI Taxonomy" id="28760"/>
    <lineage>
        <taxon>Eukaryota</taxon>
        <taxon>Metazoa</taxon>
        <taxon>Chordata</taxon>
        <taxon>Craniata</taxon>
        <taxon>Vertebrata</taxon>
        <taxon>Euteleostomi</taxon>
        <taxon>Actinopterygii</taxon>
        <taxon>Neopterygii</taxon>
        <taxon>Teleostei</taxon>
        <taxon>Neoteleostei</taxon>
        <taxon>Acanthomorphata</taxon>
        <taxon>Ovalentaria</taxon>
        <taxon>Atherinomorphae</taxon>
        <taxon>Cyprinodontiformes</taxon>
        <taxon>Goodeidae</taxon>
        <taxon>Crenichthys</taxon>
    </lineage>
</organism>
<proteinExistence type="predicted"/>
<gene>
    <name evidence="2" type="ORF">CRENBAI_010335</name>
</gene>
<protein>
    <submittedName>
        <fullName evidence="2">Uncharacterized protein</fullName>
    </submittedName>
</protein>